<organism evidence="3 4">
    <name type="scientific">Potamilus streckersoni</name>
    <dbReference type="NCBI Taxonomy" id="2493646"/>
    <lineage>
        <taxon>Eukaryota</taxon>
        <taxon>Metazoa</taxon>
        <taxon>Spiralia</taxon>
        <taxon>Lophotrochozoa</taxon>
        <taxon>Mollusca</taxon>
        <taxon>Bivalvia</taxon>
        <taxon>Autobranchia</taxon>
        <taxon>Heteroconchia</taxon>
        <taxon>Palaeoheterodonta</taxon>
        <taxon>Unionida</taxon>
        <taxon>Unionoidea</taxon>
        <taxon>Unionidae</taxon>
        <taxon>Ambleminae</taxon>
        <taxon>Lampsilini</taxon>
        <taxon>Potamilus</taxon>
    </lineage>
</organism>
<gene>
    <name evidence="3" type="ORF">CHS0354_007713</name>
</gene>
<sequence>MRYAIILACMIQLLEGIRGYQMFQGSIPNGEIVPHPCKANYIWRGVGHKNALGGGERNPFGLAFYTSGKQWTKALCQLDSDGDGKTNGEELGDPNCVWSPGHSPFKSVGLTHPGVCEPVNSSQCAGKNDWVDCHVDEFKCDAINNNVVKSRYCVVMLRRFRERSHDSYPMGRKPTVVFACGYQDDLACIQHNSYKTLKALNRCHKLGRHNSVSLKDSGSRDMNHNVPTNILSRSLFVIHITCASPDMDTHVTSL</sequence>
<reference evidence="3" key="1">
    <citation type="journal article" date="2021" name="Genome Biol. Evol.">
        <title>A High-Quality Reference Genome for a Parasitic Bivalve with Doubly Uniparental Inheritance (Bivalvia: Unionida).</title>
        <authorList>
            <person name="Smith C.H."/>
        </authorList>
    </citation>
    <scope>NUCLEOTIDE SEQUENCE</scope>
    <source>
        <strain evidence="3">CHS0354</strain>
    </source>
</reference>
<dbReference type="AlphaFoldDB" id="A0AAE0SEP0"/>
<proteinExistence type="predicted"/>
<dbReference type="PANTHER" id="PTHR34737">
    <property type="entry name" value="EF-HAND DOMAIN-CONTAINING PROTEIN"/>
    <property type="match status" value="1"/>
</dbReference>
<feature type="chain" id="PRO_5042205161" description="Temptin Cys/Cys disulfide domain-containing protein" evidence="1">
    <location>
        <begin position="17"/>
        <end position="254"/>
    </location>
</feature>
<evidence type="ECO:0000313" key="4">
    <source>
        <dbReference type="Proteomes" id="UP001195483"/>
    </source>
</evidence>
<dbReference type="InterPro" id="IPR055313">
    <property type="entry name" value="Temptin-like"/>
</dbReference>
<dbReference type="EMBL" id="JAEAOA010000522">
    <property type="protein sequence ID" value="KAK3590299.1"/>
    <property type="molecule type" value="Genomic_DNA"/>
</dbReference>
<feature type="signal peptide" evidence="1">
    <location>
        <begin position="1"/>
        <end position="16"/>
    </location>
</feature>
<keyword evidence="1" id="KW-0732">Signal</keyword>
<keyword evidence="4" id="KW-1185">Reference proteome</keyword>
<dbReference type="Pfam" id="PF24784">
    <property type="entry name" value="Temptin_C"/>
    <property type="match status" value="1"/>
</dbReference>
<dbReference type="InterPro" id="IPR057626">
    <property type="entry name" value="S-S_Temptin"/>
</dbReference>
<reference evidence="3" key="2">
    <citation type="journal article" date="2021" name="Genome Biol. Evol.">
        <title>Developing a high-quality reference genome for a parasitic bivalve with doubly uniparental inheritance (Bivalvia: Unionida).</title>
        <authorList>
            <person name="Smith C.H."/>
        </authorList>
    </citation>
    <scope>NUCLEOTIDE SEQUENCE</scope>
    <source>
        <strain evidence="3">CHS0354</strain>
        <tissue evidence="3">Mantle</tissue>
    </source>
</reference>
<accession>A0AAE0SEP0</accession>
<evidence type="ECO:0000259" key="2">
    <source>
        <dbReference type="Pfam" id="PF24784"/>
    </source>
</evidence>
<dbReference type="Proteomes" id="UP001195483">
    <property type="component" value="Unassembled WGS sequence"/>
</dbReference>
<comment type="caution">
    <text evidence="3">The sequence shown here is derived from an EMBL/GenBank/DDBJ whole genome shotgun (WGS) entry which is preliminary data.</text>
</comment>
<dbReference type="PANTHER" id="PTHR34737:SF2">
    <property type="entry name" value="EF-HAND DOMAIN-CONTAINING PROTEIN"/>
    <property type="match status" value="1"/>
</dbReference>
<name>A0AAE0SEP0_9BIVA</name>
<reference evidence="3" key="3">
    <citation type="submission" date="2023-05" db="EMBL/GenBank/DDBJ databases">
        <authorList>
            <person name="Smith C.H."/>
        </authorList>
    </citation>
    <scope>NUCLEOTIDE SEQUENCE</scope>
    <source>
        <strain evidence="3">CHS0354</strain>
        <tissue evidence="3">Mantle</tissue>
    </source>
</reference>
<feature type="domain" description="Temptin Cys/Cys disulfide" evidence="2">
    <location>
        <begin position="18"/>
        <end position="115"/>
    </location>
</feature>
<evidence type="ECO:0000256" key="1">
    <source>
        <dbReference type="SAM" id="SignalP"/>
    </source>
</evidence>
<protein>
    <recommendedName>
        <fullName evidence="2">Temptin Cys/Cys disulfide domain-containing protein</fullName>
    </recommendedName>
</protein>
<evidence type="ECO:0000313" key="3">
    <source>
        <dbReference type="EMBL" id="KAK3590299.1"/>
    </source>
</evidence>